<evidence type="ECO:0000259" key="3">
    <source>
        <dbReference type="Pfam" id="PF11716"/>
    </source>
</evidence>
<keyword evidence="5" id="KW-1185">Reference proteome</keyword>
<feature type="domain" description="FAD-binding" evidence="2">
    <location>
        <begin position="5"/>
        <end position="176"/>
    </location>
</feature>
<dbReference type="RefSeq" id="WP_346090562.1">
    <property type="nucleotide sequence ID" value="NZ_BAABKS010000012.1"/>
</dbReference>
<dbReference type="Proteomes" id="UP001597182">
    <property type="component" value="Unassembled WGS sequence"/>
</dbReference>
<dbReference type="EMBL" id="JBHTMB010000219">
    <property type="protein sequence ID" value="MFD1236339.1"/>
    <property type="molecule type" value="Genomic_DNA"/>
</dbReference>
<gene>
    <name evidence="4" type="ORF">ACFQ34_23875</name>
</gene>
<feature type="domain" description="Mycothiol-dependent maleylpyruvate isomerase metal-binding" evidence="3">
    <location>
        <begin position="400"/>
        <end position="528"/>
    </location>
</feature>
<dbReference type="GO" id="GO:0016853">
    <property type="term" value="F:isomerase activity"/>
    <property type="evidence" value="ECO:0007669"/>
    <property type="project" value="UniProtKB-KW"/>
</dbReference>
<dbReference type="InterPro" id="IPR002938">
    <property type="entry name" value="FAD-bd"/>
</dbReference>
<protein>
    <submittedName>
        <fullName evidence="4">Maleylpyruvate isomerase family mycothiol-dependent enzyme</fullName>
    </submittedName>
</protein>
<dbReference type="Pfam" id="PF11716">
    <property type="entry name" value="MDMPI_N"/>
    <property type="match status" value="1"/>
</dbReference>
<proteinExistence type="predicted"/>
<comment type="caution">
    <text evidence="4">The sequence shown here is derived from an EMBL/GenBank/DDBJ whole genome shotgun (WGS) entry which is preliminary data.</text>
</comment>
<dbReference type="Pfam" id="PF01494">
    <property type="entry name" value="FAD_binding_3"/>
    <property type="match status" value="1"/>
</dbReference>
<sequence length="661" mass="70158">MDRAYDVIVVGARCAGSALATVLADAGARVLLLDRDPLPSDTVSTHLLFPDAVALLDELGALDRLAGAHELPWLQFGWRVHGHEVGGAFTPVGGFDLATCVRRNVLDAALLDGAIAAGAEVRSDCAAVGLIGAGTDEDPVRGVVLADGARLAAGRVVGADGRTSLVARSLRLAAQQRRRGEMAFLLGYWRGLPGHGWCRIDTHEHAALMSAPCEDGIHLLSLAGPPGLTRGSAAVRRARYLEGLRQFPAVLNQRLLEGAEQISPVVAVPETMMRGFRRRAAGPGWALVGDAGAVTHPATAQGIGDALAQARHVGRALAAGCELDGFQAWRDARSAGHDAWSFEMARFGNARAAAVFAGLAADPGAGAEFLDVLTKRRRPTAVLHRSRLVRWEAARAYEDGVRTLAALVTNPAGDLRTTVVPACPRWTARDLLAHLAGVATDVVRGAYFTDAVRAWADETVAARRESWTAEQVASRADVGVTDLVAEIERQGAELVADLRRGTGHAAGAPEWLHSAPVADLAVHLDDLREALGAEVEPDSPLTRFGFRVYRDWLGLRLEQTGRAPLLLTDGNRRWQVGGAGEPGAVLRASRHELFRIVTGRRARTDLRNRSWCGDPEPYLELIAPYPLAEPAGAAGRTTTGDLAGAATVQTGAGRPNRGEDR</sequence>
<dbReference type="InterPro" id="IPR017517">
    <property type="entry name" value="Maleyloyr_isom"/>
</dbReference>
<dbReference type="PRINTS" id="PR00420">
    <property type="entry name" value="RNGMNOXGNASE"/>
</dbReference>
<name>A0ABW3VPW9_9PSEU</name>
<dbReference type="InterPro" id="IPR050407">
    <property type="entry name" value="Geranylgeranyl_reductase"/>
</dbReference>
<evidence type="ECO:0000259" key="2">
    <source>
        <dbReference type="Pfam" id="PF01494"/>
    </source>
</evidence>
<dbReference type="PANTHER" id="PTHR42685">
    <property type="entry name" value="GERANYLGERANYL DIPHOSPHATE REDUCTASE"/>
    <property type="match status" value="1"/>
</dbReference>
<dbReference type="SUPFAM" id="SSF51905">
    <property type="entry name" value="FAD/NAD(P)-binding domain"/>
    <property type="match status" value="1"/>
</dbReference>
<dbReference type="Gene3D" id="3.50.50.60">
    <property type="entry name" value="FAD/NAD(P)-binding domain"/>
    <property type="match status" value="1"/>
</dbReference>
<accession>A0ABW3VPW9</accession>
<organism evidence="4 5">
    <name type="scientific">Pseudonocardia benzenivorans</name>
    <dbReference type="NCBI Taxonomy" id="228005"/>
    <lineage>
        <taxon>Bacteria</taxon>
        <taxon>Bacillati</taxon>
        <taxon>Actinomycetota</taxon>
        <taxon>Actinomycetes</taxon>
        <taxon>Pseudonocardiales</taxon>
        <taxon>Pseudonocardiaceae</taxon>
        <taxon>Pseudonocardia</taxon>
    </lineage>
</organism>
<dbReference type="PANTHER" id="PTHR42685:SF22">
    <property type="entry name" value="CONDITIONED MEDIUM FACTOR RECEPTOR 1"/>
    <property type="match status" value="1"/>
</dbReference>
<keyword evidence="4" id="KW-0413">Isomerase</keyword>
<dbReference type="InterPro" id="IPR036188">
    <property type="entry name" value="FAD/NAD-bd_sf"/>
</dbReference>
<dbReference type="NCBIfam" id="TIGR03083">
    <property type="entry name" value="maleylpyruvate isomerase family mycothiol-dependent enzyme"/>
    <property type="match status" value="1"/>
</dbReference>
<evidence type="ECO:0000256" key="1">
    <source>
        <dbReference type="SAM" id="MobiDB-lite"/>
    </source>
</evidence>
<evidence type="ECO:0000313" key="5">
    <source>
        <dbReference type="Proteomes" id="UP001597182"/>
    </source>
</evidence>
<reference evidence="5" key="1">
    <citation type="journal article" date="2019" name="Int. J. Syst. Evol. Microbiol.">
        <title>The Global Catalogue of Microorganisms (GCM) 10K type strain sequencing project: providing services to taxonomists for standard genome sequencing and annotation.</title>
        <authorList>
            <consortium name="The Broad Institute Genomics Platform"/>
            <consortium name="The Broad Institute Genome Sequencing Center for Infectious Disease"/>
            <person name="Wu L."/>
            <person name="Ma J."/>
        </authorList>
    </citation>
    <scope>NUCLEOTIDE SEQUENCE [LARGE SCALE GENOMIC DNA]</scope>
    <source>
        <strain evidence="5">CCUG 49018</strain>
    </source>
</reference>
<dbReference type="InterPro" id="IPR024344">
    <property type="entry name" value="MDMPI_metal-binding"/>
</dbReference>
<feature type="region of interest" description="Disordered" evidence="1">
    <location>
        <begin position="632"/>
        <end position="661"/>
    </location>
</feature>
<evidence type="ECO:0000313" key="4">
    <source>
        <dbReference type="EMBL" id="MFD1236339.1"/>
    </source>
</evidence>